<protein>
    <recommendedName>
        <fullName evidence="3">histidine kinase</fullName>
        <ecNumber evidence="3">2.7.13.3</ecNumber>
    </recommendedName>
</protein>
<keyword evidence="7" id="KW-0902">Two-component regulatory system</keyword>
<dbReference type="PROSITE" id="PS50109">
    <property type="entry name" value="HIS_KIN"/>
    <property type="match status" value="1"/>
</dbReference>
<proteinExistence type="predicted"/>
<dbReference type="PANTHER" id="PTHR45453">
    <property type="entry name" value="PHOSPHATE REGULON SENSOR PROTEIN PHOR"/>
    <property type="match status" value="1"/>
</dbReference>
<evidence type="ECO:0000256" key="7">
    <source>
        <dbReference type="ARBA" id="ARBA00023012"/>
    </source>
</evidence>
<evidence type="ECO:0000256" key="2">
    <source>
        <dbReference type="ARBA" id="ARBA00004370"/>
    </source>
</evidence>
<dbReference type="CDD" id="cd00082">
    <property type="entry name" value="HisKA"/>
    <property type="match status" value="1"/>
</dbReference>
<keyword evidence="8" id="KW-0472">Membrane</keyword>
<feature type="transmembrane region" description="Helical" evidence="8">
    <location>
        <begin position="368"/>
        <end position="398"/>
    </location>
</feature>
<dbReference type="Gene3D" id="1.10.287.130">
    <property type="match status" value="1"/>
</dbReference>
<evidence type="ECO:0000256" key="5">
    <source>
        <dbReference type="ARBA" id="ARBA00022679"/>
    </source>
</evidence>
<dbReference type="InterPro" id="IPR003661">
    <property type="entry name" value="HisK_dim/P_dom"/>
</dbReference>
<dbReference type="GO" id="GO:0004721">
    <property type="term" value="F:phosphoprotein phosphatase activity"/>
    <property type="evidence" value="ECO:0007669"/>
    <property type="project" value="TreeGrafter"/>
</dbReference>
<evidence type="ECO:0000256" key="3">
    <source>
        <dbReference type="ARBA" id="ARBA00012438"/>
    </source>
</evidence>
<dbReference type="GO" id="GO:0000155">
    <property type="term" value="F:phosphorelay sensor kinase activity"/>
    <property type="evidence" value="ECO:0007669"/>
    <property type="project" value="InterPro"/>
</dbReference>
<reference evidence="10 11" key="1">
    <citation type="submission" date="2020-08" db="EMBL/GenBank/DDBJ databases">
        <title>Genomic Encyclopedia of Type Strains, Phase IV (KMG-IV): sequencing the most valuable type-strain genomes for metagenomic binning, comparative biology and taxonomic classification.</title>
        <authorList>
            <person name="Goeker M."/>
        </authorList>
    </citation>
    <scope>NUCLEOTIDE SEQUENCE [LARGE SCALE GENOMIC DNA]</scope>
    <source>
        <strain evidence="10 11">DSM 26963</strain>
    </source>
</reference>
<gene>
    <name evidence="10" type="ORF">HNQ43_000934</name>
</gene>
<dbReference type="InterPro" id="IPR050351">
    <property type="entry name" value="BphY/WalK/GraS-like"/>
</dbReference>
<keyword evidence="4" id="KW-0597">Phosphoprotein</keyword>
<evidence type="ECO:0000256" key="1">
    <source>
        <dbReference type="ARBA" id="ARBA00000085"/>
    </source>
</evidence>
<dbReference type="SMART" id="SM00388">
    <property type="entry name" value="HisKA"/>
    <property type="match status" value="1"/>
</dbReference>
<name>A0A7W8D0C3_9FIRM</name>
<dbReference type="FunFam" id="1.10.287.130:FF:000001">
    <property type="entry name" value="Two-component sensor histidine kinase"/>
    <property type="match status" value="1"/>
</dbReference>
<sequence length="683" mass="77965">MKKSYRLLAGFFLVCALCSGVVSFLMPRLNPQATSNIEDVDFYLVEDIQWLIVGKMMDMDPSYSLVECEDESLQEQMNRAIQDNVRRAAYELDNDPNFFYRVNSGQKTDERQFDEDLSIEDCLFYGVLNYDQSGNLTQEGTMSVPDFSFLSVDYIYSLYDIVYSYGFEDDSSMDLQIIPPSNLEVEIRIPKEMNEKKGTVYNCIYNESLWAPFTLVAFFAGSAVVGLYILIASYRSLSLVQPFKTLLGWKAEFNVVFLGFVTSMILLLGIYSIGLTLDGRLLPAMTRFGLPLPALWVGALNFIAYFLSMVLIGMCLYYVKYALCSGPIRFLKEDSWLGGHIYKIVKDLKDQKNYDLDSKVKNLIFKAVLLNTIIVFLLSLFWGWFLALIYGVCTYLFLVKKAKELTDEYGKVLGRMDRMGQGDFSISEAEQTQILPALQERLDTLQEDFEGEIKERVRSQNMKTELITNVSHDLKTPLTGIKNYLELLNDPNLSEEEKREYLGRLDQYTDRLSKLIEDLFEVSKANSGNIELCFQPVDIVSLVEQVLVENEKLLEKAQLIPVLRKPDTPVVCELDGDKTVRIFENLISNVSKYALSNTRVFIRIEKVKNQVLITIQNISKTPLDFDPEDITERFVRADESRHEPGSGLGLAIVKSFCEVQNGKFEVCLDGDVFKGIVTFTIQE</sequence>
<comment type="caution">
    <text evidence="10">The sequence shown here is derived from an EMBL/GenBank/DDBJ whole genome shotgun (WGS) entry which is preliminary data.</text>
</comment>
<evidence type="ECO:0000313" key="10">
    <source>
        <dbReference type="EMBL" id="MBB5184888.1"/>
    </source>
</evidence>
<keyword evidence="8" id="KW-0812">Transmembrane</keyword>
<organism evidence="10 11">
    <name type="scientific">Faecalicoccus acidiformans</name>
    <dbReference type="NCBI Taxonomy" id="915173"/>
    <lineage>
        <taxon>Bacteria</taxon>
        <taxon>Bacillati</taxon>
        <taxon>Bacillota</taxon>
        <taxon>Erysipelotrichia</taxon>
        <taxon>Erysipelotrichales</taxon>
        <taxon>Erysipelotrichaceae</taxon>
        <taxon>Faecalicoccus</taxon>
    </lineage>
</organism>
<dbReference type="InterPro" id="IPR036890">
    <property type="entry name" value="HATPase_C_sf"/>
</dbReference>
<evidence type="ECO:0000313" key="11">
    <source>
        <dbReference type="Proteomes" id="UP000521313"/>
    </source>
</evidence>
<dbReference type="AlphaFoldDB" id="A0A7W8D0C3"/>
<dbReference type="Gene3D" id="3.30.565.10">
    <property type="entry name" value="Histidine kinase-like ATPase, C-terminal domain"/>
    <property type="match status" value="1"/>
</dbReference>
<feature type="domain" description="Histidine kinase" evidence="9">
    <location>
        <begin position="469"/>
        <end position="666"/>
    </location>
</feature>
<dbReference type="GO" id="GO:0005886">
    <property type="term" value="C:plasma membrane"/>
    <property type="evidence" value="ECO:0007669"/>
    <property type="project" value="TreeGrafter"/>
</dbReference>
<feature type="transmembrane region" description="Helical" evidence="8">
    <location>
        <begin position="253"/>
        <end position="274"/>
    </location>
</feature>
<feature type="transmembrane region" description="Helical" evidence="8">
    <location>
        <begin position="209"/>
        <end position="232"/>
    </location>
</feature>
<keyword evidence="6" id="KW-0418">Kinase</keyword>
<dbReference type="PANTHER" id="PTHR45453:SF1">
    <property type="entry name" value="PHOSPHATE REGULON SENSOR PROTEIN PHOR"/>
    <property type="match status" value="1"/>
</dbReference>
<dbReference type="GO" id="GO:0016036">
    <property type="term" value="P:cellular response to phosphate starvation"/>
    <property type="evidence" value="ECO:0007669"/>
    <property type="project" value="TreeGrafter"/>
</dbReference>
<dbReference type="InterPro" id="IPR005467">
    <property type="entry name" value="His_kinase_dom"/>
</dbReference>
<dbReference type="SUPFAM" id="SSF47384">
    <property type="entry name" value="Homodimeric domain of signal transducing histidine kinase"/>
    <property type="match status" value="1"/>
</dbReference>
<evidence type="ECO:0000256" key="8">
    <source>
        <dbReference type="SAM" id="Phobius"/>
    </source>
</evidence>
<dbReference type="InterPro" id="IPR003594">
    <property type="entry name" value="HATPase_dom"/>
</dbReference>
<dbReference type="EMBL" id="JACHHD010000007">
    <property type="protein sequence ID" value="MBB5184888.1"/>
    <property type="molecule type" value="Genomic_DNA"/>
</dbReference>
<evidence type="ECO:0000256" key="4">
    <source>
        <dbReference type="ARBA" id="ARBA00022553"/>
    </source>
</evidence>
<comment type="catalytic activity">
    <reaction evidence="1">
        <text>ATP + protein L-histidine = ADP + protein N-phospho-L-histidine.</text>
        <dbReference type="EC" id="2.7.13.3"/>
    </reaction>
</comment>
<dbReference type="InterPro" id="IPR036097">
    <property type="entry name" value="HisK_dim/P_sf"/>
</dbReference>
<dbReference type="EC" id="2.7.13.3" evidence="3"/>
<evidence type="ECO:0000259" key="9">
    <source>
        <dbReference type="PROSITE" id="PS50109"/>
    </source>
</evidence>
<feature type="transmembrane region" description="Helical" evidence="8">
    <location>
        <begin position="294"/>
        <end position="319"/>
    </location>
</feature>
<dbReference type="SMART" id="SM00387">
    <property type="entry name" value="HATPase_c"/>
    <property type="match status" value="1"/>
</dbReference>
<dbReference type="Pfam" id="PF02518">
    <property type="entry name" value="HATPase_c"/>
    <property type="match status" value="1"/>
</dbReference>
<dbReference type="Proteomes" id="UP000521313">
    <property type="component" value="Unassembled WGS sequence"/>
</dbReference>
<accession>A0A7W8D0C3</accession>
<dbReference type="RefSeq" id="WP_183375267.1">
    <property type="nucleotide sequence ID" value="NZ_JACHHD010000007.1"/>
</dbReference>
<dbReference type="Pfam" id="PF00512">
    <property type="entry name" value="HisKA"/>
    <property type="match status" value="1"/>
</dbReference>
<comment type="subcellular location">
    <subcellularLocation>
        <location evidence="2">Membrane</location>
    </subcellularLocation>
</comment>
<keyword evidence="8" id="KW-1133">Transmembrane helix</keyword>
<keyword evidence="5" id="KW-0808">Transferase</keyword>
<evidence type="ECO:0000256" key="6">
    <source>
        <dbReference type="ARBA" id="ARBA00022777"/>
    </source>
</evidence>
<dbReference type="SUPFAM" id="SSF55874">
    <property type="entry name" value="ATPase domain of HSP90 chaperone/DNA topoisomerase II/histidine kinase"/>
    <property type="match status" value="1"/>
</dbReference>